<dbReference type="Proteomes" id="UP001432180">
    <property type="component" value="Chromosome"/>
</dbReference>
<accession>A0ABZ0SKJ9</accession>
<evidence type="ECO:0000256" key="1">
    <source>
        <dbReference type="SAM" id="SignalP"/>
    </source>
</evidence>
<sequence length="328" mass="36134">MGTRSQGRRVFAACLLWQSVRALLLASLVSLPALAQGDLPQPRFRLGIVNERLDRPDHALELYGEMHRYLDGRLLAHGLDGAELVIAADLDSMQERVAAGEVDALLEGVMPTLAIIKRGNRLRPALVAWRKGQREYHSVFFVAQDSPIASLHDLAGKTLAFESPRSTSAYFVPRAALRAEGLSLMPADEAAEQAAGTASIMAESAALSAPVRFRFAGSELNQAYWVQRGRADAGAFNDGDWERVPDSLRKQLRIIHRTRPLLRWLLSFDQAYPSDKRAAVVEVLASMHLDTAGQAVLQQAARIARFEPLTAADRDSLAYWAGVLRQFD</sequence>
<evidence type="ECO:0000313" key="3">
    <source>
        <dbReference type="Proteomes" id="UP001432180"/>
    </source>
</evidence>
<evidence type="ECO:0000313" key="2">
    <source>
        <dbReference type="EMBL" id="WPL19810.1"/>
    </source>
</evidence>
<gene>
    <name evidence="2" type="primary">phnD_3</name>
    <name evidence="2" type="ORF">Thiowin_04955</name>
</gene>
<feature type="signal peptide" evidence="1">
    <location>
        <begin position="1"/>
        <end position="35"/>
    </location>
</feature>
<name>A0ABZ0SKJ9_9GAMM</name>
<dbReference type="Gene3D" id="3.40.190.10">
    <property type="entry name" value="Periplasmic binding protein-like II"/>
    <property type="match status" value="2"/>
</dbReference>
<keyword evidence="1" id="KW-0732">Signal</keyword>
<dbReference type="Pfam" id="PF12974">
    <property type="entry name" value="Phosphonate-bd"/>
    <property type="match status" value="1"/>
</dbReference>
<keyword evidence="3" id="KW-1185">Reference proteome</keyword>
<dbReference type="PANTHER" id="PTHR35841:SF1">
    <property type="entry name" value="PHOSPHONATES-BINDING PERIPLASMIC PROTEIN"/>
    <property type="match status" value="1"/>
</dbReference>
<dbReference type="PANTHER" id="PTHR35841">
    <property type="entry name" value="PHOSPHONATES-BINDING PERIPLASMIC PROTEIN"/>
    <property type="match status" value="1"/>
</dbReference>
<feature type="chain" id="PRO_5045388037" evidence="1">
    <location>
        <begin position="36"/>
        <end position="328"/>
    </location>
</feature>
<protein>
    <submittedName>
        <fullName evidence="2">Phosphate-import protein PhnD</fullName>
    </submittedName>
</protein>
<organism evidence="2 3">
    <name type="scientific">Thiorhodovibrio winogradskyi</name>
    <dbReference type="NCBI Taxonomy" id="77007"/>
    <lineage>
        <taxon>Bacteria</taxon>
        <taxon>Pseudomonadati</taxon>
        <taxon>Pseudomonadota</taxon>
        <taxon>Gammaproteobacteria</taxon>
        <taxon>Chromatiales</taxon>
        <taxon>Chromatiaceae</taxon>
        <taxon>Thiorhodovibrio</taxon>
    </lineage>
</organism>
<dbReference type="EMBL" id="CP121472">
    <property type="protein sequence ID" value="WPL19810.1"/>
    <property type="molecule type" value="Genomic_DNA"/>
</dbReference>
<reference evidence="2 3" key="1">
    <citation type="journal article" date="2023" name="Microorganisms">
        <title>Thiorhodovibrio frisius and Trv. litoralis spp. nov., Two Novel Members from a Clade of Fastidious Purple Sulfur Bacteria That Exhibit Unique Red-Shifted Light-Harvesting Capabilities.</title>
        <authorList>
            <person name="Methner A."/>
            <person name="Kuzyk S.B."/>
            <person name="Petersen J."/>
            <person name="Bauer S."/>
            <person name="Brinkmann H."/>
            <person name="Sichau K."/>
            <person name="Wanner G."/>
            <person name="Wolf J."/>
            <person name="Neumann-Schaal M."/>
            <person name="Henke P."/>
            <person name="Tank M."/>
            <person name="Sproer C."/>
            <person name="Bunk B."/>
            <person name="Overmann J."/>
        </authorList>
    </citation>
    <scope>NUCLEOTIDE SEQUENCE [LARGE SCALE GENOMIC DNA]</scope>
    <source>
        <strain evidence="2 3">DSM 6702</strain>
    </source>
</reference>
<dbReference type="SUPFAM" id="SSF53850">
    <property type="entry name" value="Periplasmic binding protein-like II"/>
    <property type="match status" value="1"/>
</dbReference>
<proteinExistence type="predicted"/>